<proteinExistence type="predicted"/>
<evidence type="ECO:0000256" key="1">
    <source>
        <dbReference type="SAM" id="MobiDB-lite"/>
    </source>
</evidence>
<sequence>MHHRDERLTLPQSAVRPGETADHPAGEIRLRTGGGLGLRSHLLAGTGGAIPPIIEFPTMTTPY</sequence>
<dbReference type="RefSeq" id="WP_380223026.1">
    <property type="nucleotide sequence ID" value="NZ_JBHSOF010000001.1"/>
</dbReference>
<name>A0ABW0WT63_9ACTN</name>
<evidence type="ECO:0000313" key="2">
    <source>
        <dbReference type="EMBL" id="MFC5661468.1"/>
    </source>
</evidence>
<accession>A0ABW0WT63</accession>
<gene>
    <name evidence="2" type="ORF">ACFP3U_00575</name>
</gene>
<evidence type="ECO:0000313" key="3">
    <source>
        <dbReference type="Proteomes" id="UP001595975"/>
    </source>
</evidence>
<comment type="caution">
    <text evidence="2">The sequence shown here is derived from an EMBL/GenBank/DDBJ whole genome shotgun (WGS) entry which is preliminary data.</text>
</comment>
<feature type="region of interest" description="Disordered" evidence="1">
    <location>
        <begin position="1"/>
        <end position="32"/>
    </location>
</feature>
<protein>
    <submittedName>
        <fullName evidence="2">Uncharacterized protein</fullName>
    </submittedName>
</protein>
<dbReference type="Proteomes" id="UP001595975">
    <property type="component" value="Unassembled WGS sequence"/>
</dbReference>
<dbReference type="EMBL" id="JBHSOF010000001">
    <property type="protein sequence ID" value="MFC5661468.1"/>
    <property type="molecule type" value="Genomic_DNA"/>
</dbReference>
<organism evidence="2 3">
    <name type="scientific">Kitasatospora misakiensis</name>
    <dbReference type="NCBI Taxonomy" id="67330"/>
    <lineage>
        <taxon>Bacteria</taxon>
        <taxon>Bacillati</taxon>
        <taxon>Actinomycetota</taxon>
        <taxon>Actinomycetes</taxon>
        <taxon>Kitasatosporales</taxon>
        <taxon>Streptomycetaceae</taxon>
        <taxon>Kitasatospora</taxon>
    </lineage>
</organism>
<reference evidence="3" key="1">
    <citation type="journal article" date="2019" name="Int. J. Syst. Evol. Microbiol.">
        <title>The Global Catalogue of Microorganisms (GCM) 10K type strain sequencing project: providing services to taxonomists for standard genome sequencing and annotation.</title>
        <authorList>
            <consortium name="The Broad Institute Genomics Platform"/>
            <consortium name="The Broad Institute Genome Sequencing Center for Infectious Disease"/>
            <person name="Wu L."/>
            <person name="Ma J."/>
        </authorList>
    </citation>
    <scope>NUCLEOTIDE SEQUENCE [LARGE SCALE GENOMIC DNA]</scope>
    <source>
        <strain evidence="3">CGMCC 4.1437</strain>
    </source>
</reference>
<keyword evidence="3" id="KW-1185">Reference proteome</keyword>
<feature type="compositionally biased region" description="Basic and acidic residues" evidence="1">
    <location>
        <begin position="19"/>
        <end position="30"/>
    </location>
</feature>